<accession>A0A2T7BQ27</accession>
<dbReference type="EMBL" id="QCYK01000001">
    <property type="protein sequence ID" value="PUZ29750.1"/>
    <property type="molecule type" value="Genomic_DNA"/>
</dbReference>
<dbReference type="OrthoDB" id="641005at2"/>
<reference evidence="2 3" key="1">
    <citation type="submission" date="2018-04" db="EMBL/GenBank/DDBJ databases">
        <title>Chitinophaga fuyangensis sp. nov., isolated from soil in a chemical factory.</title>
        <authorList>
            <person name="Chen K."/>
        </authorList>
    </citation>
    <scope>NUCLEOTIDE SEQUENCE [LARGE SCALE GENOMIC DNA]</scope>
    <source>
        <strain evidence="2 3">LY-1</strain>
    </source>
</reference>
<name>A0A2T7BQ27_9BACT</name>
<comment type="caution">
    <text evidence="2">The sequence shown here is derived from an EMBL/GenBank/DDBJ whole genome shotgun (WGS) entry which is preliminary data.</text>
</comment>
<dbReference type="SUPFAM" id="SSF52402">
    <property type="entry name" value="Adenine nucleotide alpha hydrolases-like"/>
    <property type="match status" value="2"/>
</dbReference>
<evidence type="ECO:0000313" key="3">
    <source>
        <dbReference type="Proteomes" id="UP000244450"/>
    </source>
</evidence>
<sequence length="277" mass="31435">MKKIIVAFDGLKFSDNSLQYALMLAKSMPAHVVGISLESMLYNSLAPYEILHQYTGNDEADRVIQADTACRDAAIDYFESACRNEGVTCTVHRDQRFAMDDLLRESVYADLLVIDSRETMSVEKENPPTGFIRQLLTEVQCPVFLVNEQFVDVDKVIMLFDGSPSSVHAIKMFNYTVPALNLLPLEILTVNATHTGNHTPDSHLMKEFMKRHHPNARYTVLQGHVEETILDYLKTQPFNTLIVMGAQQHGGLYRLFHNQLCNTLIRQVKCPLFLSHC</sequence>
<dbReference type="CDD" id="cd00293">
    <property type="entry name" value="USP-like"/>
    <property type="match status" value="2"/>
</dbReference>
<keyword evidence="3" id="KW-1185">Reference proteome</keyword>
<dbReference type="InterPro" id="IPR006016">
    <property type="entry name" value="UspA"/>
</dbReference>
<organism evidence="2 3">
    <name type="scientific">Chitinophaga parva</name>
    <dbReference type="NCBI Taxonomy" id="2169414"/>
    <lineage>
        <taxon>Bacteria</taxon>
        <taxon>Pseudomonadati</taxon>
        <taxon>Bacteroidota</taxon>
        <taxon>Chitinophagia</taxon>
        <taxon>Chitinophagales</taxon>
        <taxon>Chitinophagaceae</taxon>
        <taxon>Chitinophaga</taxon>
    </lineage>
</organism>
<gene>
    <name evidence="2" type="ORF">DCC81_10015</name>
</gene>
<dbReference type="Gene3D" id="3.40.50.12370">
    <property type="match status" value="1"/>
</dbReference>
<evidence type="ECO:0000259" key="1">
    <source>
        <dbReference type="Pfam" id="PF00582"/>
    </source>
</evidence>
<feature type="domain" description="UspA" evidence="1">
    <location>
        <begin position="210"/>
        <end position="273"/>
    </location>
</feature>
<dbReference type="Pfam" id="PF00582">
    <property type="entry name" value="Usp"/>
    <property type="match status" value="1"/>
</dbReference>
<evidence type="ECO:0000313" key="2">
    <source>
        <dbReference type="EMBL" id="PUZ29750.1"/>
    </source>
</evidence>
<protein>
    <recommendedName>
        <fullName evidence="1">UspA domain-containing protein</fullName>
    </recommendedName>
</protein>
<dbReference type="RefSeq" id="WP_108686388.1">
    <property type="nucleotide sequence ID" value="NZ_QCYK01000001.1"/>
</dbReference>
<dbReference type="Proteomes" id="UP000244450">
    <property type="component" value="Unassembled WGS sequence"/>
</dbReference>
<proteinExistence type="predicted"/>
<dbReference type="AlphaFoldDB" id="A0A2T7BQ27"/>